<evidence type="ECO:0000256" key="4">
    <source>
        <dbReference type="RuleBase" id="RU003445"/>
    </source>
</evidence>
<evidence type="ECO:0000256" key="3">
    <source>
        <dbReference type="ARBA" id="ARBA00023274"/>
    </source>
</evidence>
<keyword evidence="3 4" id="KW-0687">Ribonucleoprotein</keyword>
<dbReference type="InterPro" id="IPR038464">
    <property type="entry name" value="Ribosomal_eL38_sf"/>
</dbReference>
<name>A2E8L9_TRIV3</name>
<gene>
    <name evidence="5" type="ORF">TVAG_446600</name>
</gene>
<dbReference type="VEuPathDB" id="TrichDB:TVAG_446600"/>
<proteinExistence type="inferred from homology"/>
<reference evidence="5" key="2">
    <citation type="journal article" date="2007" name="Science">
        <title>Draft genome sequence of the sexually transmitted pathogen Trichomonas vaginalis.</title>
        <authorList>
            <person name="Carlton J.M."/>
            <person name="Hirt R.P."/>
            <person name="Silva J.C."/>
            <person name="Delcher A.L."/>
            <person name="Schatz M."/>
            <person name="Zhao Q."/>
            <person name="Wortman J.R."/>
            <person name="Bidwell S.L."/>
            <person name="Alsmark U.C.M."/>
            <person name="Besteiro S."/>
            <person name="Sicheritz-Ponten T."/>
            <person name="Noel C.J."/>
            <person name="Dacks J.B."/>
            <person name="Foster P.G."/>
            <person name="Simillion C."/>
            <person name="Van de Peer Y."/>
            <person name="Miranda-Saavedra D."/>
            <person name="Barton G.J."/>
            <person name="Westrop G.D."/>
            <person name="Mueller S."/>
            <person name="Dessi D."/>
            <person name="Fiori P.L."/>
            <person name="Ren Q."/>
            <person name="Paulsen I."/>
            <person name="Zhang H."/>
            <person name="Bastida-Corcuera F.D."/>
            <person name="Simoes-Barbosa A."/>
            <person name="Brown M.T."/>
            <person name="Hayes R.D."/>
            <person name="Mukherjee M."/>
            <person name="Okumura C.Y."/>
            <person name="Schneider R."/>
            <person name="Smith A.J."/>
            <person name="Vanacova S."/>
            <person name="Villalvazo M."/>
            <person name="Haas B.J."/>
            <person name="Pertea M."/>
            <person name="Feldblyum T.V."/>
            <person name="Utterback T.R."/>
            <person name="Shu C.L."/>
            <person name="Osoegawa K."/>
            <person name="de Jong P.J."/>
            <person name="Hrdy I."/>
            <person name="Horvathova L."/>
            <person name="Zubacova Z."/>
            <person name="Dolezal P."/>
            <person name="Malik S.B."/>
            <person name="Logsdon J.M. Jr."/>
            <person name="Henze K."/>
            <person name="Gupta A."/>
            <person name="Wang C.C."/>
            <person name="Dunne R.L."/>
            <person name="Upcroft J.A."/>
            <person name="Upcroft P."/>
            <person name="White O."/>
            <person name="Salzberg S.L."/>
            <person name="Tang P."/>
            <person name="Chiu C.-H."/>
            <person name="Lee Y.-S."/>
            <person name="Embley T.M."/>
            <person name="Coombs G.H."/>
            <person name="Mottram J.C."/>
            <person name="Tachezy J."/>
            <person name="Fraser-Liggett C.M."/>
            <person name="Johnson P.J."/>
        </authorList>
    </citation>
    <scope>NUCLEOTIDE SEQUENCE [LARGE SCALE GENOMIC DNA]</scope>
    <source>
        <strain evidence="5">G3</strain>
    </source>
</reference>
<sequence>MPKQVLTARQFVERCMAPDAKNVVILRVNDETAKFKLKTTKQLYTLTVKKGELIQQVIDSLPEKFRDTIVDKKKKVDPYFQIDEEQPAENQQQ</sequence>
<evidence type="ECO:0000313" key="6">
    <source>
        <dbReference type="Proteomes" id="UP000001542"/>
    </source>
</evidence>
<evidence type="ECO:0000256" key="2">
    <source>
        <dbReference type="ARBA" id="ARBA00022980"/>
    </source>
</evidence>
<dbReference type="VEuPathDB" id="TrichDB:TVAGG3_0344170"/>
<evidence type="ECO:0000256" key="1">
    <source>
        <dbReference type="ARBA" id="ARBA00007803"/>
    </source>
</evidence>
<dbReference type="KEGG" id="tva:75650576"/>
<comment type="similarity">
    <text evidence="1 4">Belongs to the eukaryotic ribosomal protein eL38 family.</text>
</comment>
<dbReference type="GO" id="GO:0006412">
    <property type="term" value="P:translation"/>
    <property type="evidence" value="ECO:0007669"/>
    <property type="project" value="InterPro"/>
</dbReference>
<dbReference type="GO" id="GO:0022618">
    <property type="term" value="P:protein-RNA complex assembly"/>
    <property type="evidence" value="ECO:0000318"/>
    <property type="project" value="GO_Central"/>
</dbReference>
<dbReference type="PANTHER" id="PTHR10965">
    <property type="entry name" value="60S RIBOSOMAL PROTEIN L38"/>
    <property type="match status" value="1"/>
</dbReference>
<dbReference type="SMR" id="A2E8L9"/>
<protein>
    <submittedName>
        <fullName evidence="5">60S ribosomal protein L38-1, putative</fullName>
    </submittedName>
</protein>
<dbReference type="Gene3D" id="3.30.720.90">
    <property type="match status" value="1"/>
</dbReference>
<keyword evidence="2 4" id="KW-0689">Ribosomal protein</keyword>
<organism evidence="5 6">
    <name type="scientific">Trichomonas vaginalis (strain ATCC PRA-98 / G3)</name>
    <dbReference type="NCBI Taxonomy" id="412133"/>
    <lineage>
        <taxon>Eukaryota</taxon>
        <taxon>Metamonada</taxon>
        <taxon>Parabasalia</taxon>
        <taxon>Trichomonadida</taxon>
        <taxon>Trichomonadidae</taxon>
        <taxon>Trichomonas</taxon>
    </lineage>
</organism>
<dbReference type="AlphaFoldDB" id="A2E8L9"/>
<dbReference type="InParanoid" id="A2E8L9"/>
<evidence type="ECO:0000313" key="5">
    <source>
        <dbReference type="EMBL" id="EAY10958.1"/>
    </source>
</evidence>
<dbReference type="RefSeq" id="XP_001323181.1">
    <property type="nucleotide sequence ID" value="XM_001323146.1"/>
</dbReference>
<dbReference type="EMBL" id="DS113328">
    <property type="protein sequence ID" value="EAY10958.1"/>
    <property type="molecule type" value="Genomic_DNA"/>
</dbReference>
<keyword evidence="6" id="KW-1185">Reference proteome</keyword>
<dbReference type="GO" id="GO:0003735">
    <property type="term" value="F:structural constituent of ribosome"/>
    <property type="evidence" value="ECO:0000318"/>
    <property type="project" value="GO_Central"/>
</dbReference>
<dbReference type="Proteomes" id="UP000001542">
    <property type="component" value="Unassembled WGS sequence"/>
</dbReference>
<dbReference type="InterPro" id="IPR002675">
    <property type="entry name" value="Ribosomal_eL38"/>
</dbReference>
<reference evidence="5" key="1">
    <citation type="submission" date="2006-10" db="EMBL/GenBank/DDBJ databases">
        <authorList>
            <person name="Amadeo P."/>
            <person name="Zhao Q."/>
            <person name="Wortman J."/>
            <person name="Fraser-Liggett C."/>
            <person name="Carlton J."/>
        </authorList>
    </citation>
    <scope>NUCLEOTIDE SEQUENCE</scope>
    <source>
        <strain evidence="5">G3</strain>
    </source>
</reference>
<accession>A2E8L9</accession>
<dbReference type="PANTHER" id="PTHR10965:SF0">
    <property type="entry name" value="LARGE RIBOSOMAL SUBUNIT PROTEIN EL38"/>
    <property type="match status" value="1"/>
</dbReference>
<dbReference type="GO" id="GO:0022625">
    <property type="term" value="C:cytosolic large ribosomal subunit"/>
    <property type="evidence" value="ECO:0000318"/>
    <property type="project" value="GO_Central"/>
</dbReference>
<dbReference type="FunFam" id="3.30.720.90:FF:000003">
    <property type="entry name" value="60S ribosomal protein L38"/>
    <property type="match status" value="1"/>
</dbReference>
<dbReference type="Pfam" id="PF01781">
    <property type="entry name" value="Ribosomal_L38e"/>
    <property type="match status" value="1"/>
</dbReference>